<protein>
    <submittedName>
        <fullName evidence="2">(2Fe-2S)-binding protein</fullName>
    </submittedName>
</protein>
<dbReference type="RefSeq" id="WP_053940529.1">
    <property type="nucleotide sequence ID" value="NZ_CP009253.1"/>
</dbReference>
<name>A0A0M3RSA4_9GAMM</name>
<dbReference type="PROSITE" id="PS00197">
    <property type="entry name" value="2FE2S_FER_1"/>
    <property type="match status" value="1"/>
</dbReference>
<dbReference type="GO" id="GO:0051537">
    <property type="term" value="F:2 iron, 2 sulfur cluster binding"/>
    <property type="evidence" value="ECO:0007669"/>
    <property type="project" value="InterPro"/>
</dbReference>
<dbReference type="Pfam" id="PF00111">
    <property type="entry name" value="Fer2"/>
    <property type="match status" value="1"/>
</dbReference>
<dbReference type="PROSITE" id="PS51085">
    <property type="entry name" value="2FE2S_FER_2"/>
    <property type="match status" value="1"/>
</dbReference>
<dbReference type="NCBIfam" id="NF007985">
    <property type="entry name" value="PRK10713.1"/>
    <property type="match status" value="1"/>
</dbReference>
<evidence type="ECO:0000313" key="3">
    <source>
        <dbReference type="Proteomes" id="UP000066321"/>
    </source>
</evidence>
<dbReference type="Proteomes" id="UP000066321">
    <property type="component" value="Chromosome"/>
</dbReference>
<evidence type="ECO:0000313" key="2">
    <source>
        <dbReference type="EMBL" id="ALD15140.1"/>
    </source>
</evidence>
<organism evidence="2 3">
    <name type="scientific">Buchnera aphidicola</name>
    <name type="common">Aphis glycines</name>
    <dbReference type="NCBI Taxonomy" id="1265350"/>
    <lineage>
        <taxon>Bacteria</taxon>
        <taxon>Pseudomonadati</taxon>
        <taxon>Pseudomonadota</taxon>
        <taxon>Gammaproteobacteria</taxon>
        <taxon>Enterobacterales</taxon>
        <taxon>Erwiniaceae</taxon>
        <taxon>Buchnera</taxon>
    </lineage>
</organism>
<dbReference type="SUPFAM" id="SSF54292">
    <property type="entry name" value="2Fe-2S ferredoxin-like"/>
    <property type="match status" value="1"/>
</dbReference>
<feature type="domain" description="2Fe-2S ferredoxin-type" evidence="1">
    <location>
        <begin position="4"/>
        <end position="86"/>
    </location>
</feature>
<dbReference type="Gene3D" id="3.10.20.30">
    <property type="match status" value="1"/>
</dbReference>
<accession>A0A0M3RSA4</accession>
<dbReference type="InterPro" id="IPR036010">
    <property type="entry name" value="2Fe-2S_ferredoxin-like_sf"/>
</dbReference>
<dbReference type="STRING" id="1265350.IX46_00920"/>
<gene>
    <name evidence="2" type="ORF">IX46_00920</name>
</gene>
<dbReference type="InterPro" id="IPR006058">
    <property type="entry name" value="2Fe2S_fd_BS"/>
</dbReference>
<dbReference type="CDD" id="cd00207">
    <property type="entry name" value="fer2"/>
    <property type="match status" value="1"/>
</dbReference>
<reference evidence="2 3" key="1">
    <citation type="journal article" date="2015" name="J Genomics">
        <title>Whole Genome Sequence of the Soybean Aphid Endosymbiont Buchnera aphidicola and Genetic Differentiation among Biotype-Specific Strains.</title>
        <authorList>
            <person name="Cassone B.J."/>
            <person name="Wenger J.A."/>
            <person name="Michel A.P."/>
        </authorList>
    </citation>
    <scope>NUCLEOTIDE SEQUENCE [LARGE SCALE GENOMIC DNA]</scope>
    <source>
        <strain evidence="2 3">BAg</strain>
    </source>
</reference>
<dbReference type="PATRIC" id="fig|1265350.3.peg.172"/>
<dbReference type="KEGG" id="baph:IX46_00920"/>
<dbReference type="EMBL" id="CP009253">
    <property type="protein sequence ID" value="ALD15140.1"/>
    <property type="molecule type" value="Genomic_DNA"/>
</dbReference>
<dbReference type="OrthoDB" id="9806195at2"/>
<evidence type="ECO:0000259" key="1">
    <source>
        <dbReference type="PROSITE" id="PS51085"/>
    </source>
</evidence>
<proteinExistence type="predicted"/>
<dbReference type="InterPro" id="IPR001041">
    <property type="entry name" value="2Fe-2S_ferredoxin-type"/>
</dbReference>
<dbReference type="InterPro" id="IPR012675">
    <property type="entry name" value="Beta-grasp_dom_sf"/>
</dbReference>
<dbReference type="AlphaFoldDB" id="A0A0M3RSA4"/>
<sequence>MYYSTIEILNKKIIFYKKNTSLLSILQQNNINIAYQCKSGYCGTCRVEIIKGKIIYSIKQPIAALFKTNEIFPCCCQPNGDIIIKI</sequence>